<evidence type="ECO:0000256" key="5">
    <source>
        <dbReference type="PIRSR" id="PIRSR600223-1"/>
    </source>
</evidence>
<gene>
    <name evidence="8" type="ORF">GCM10010280_25530</name>
</gene>
<dbReference type="PANTHER" id="PTHR43390">
    <property type="entry name" value="SIGNAL PEPTIDASE I"/>
    <property type="match status" value="1"/>
</dbReference>
<name>A0A918BM11_9ACTN</name>
<dbReference type="Gene3D" id="2.10.109.10">
    <property type="entry name" value="Umud Fragment, subunit A"/>
    <property type="match status" value="1"/>
</dbReference>
<feature type="domain" description="Peptidase S26" evidence="7">
    <location>
        <begin position="16"/>
        <end position="96"/>
    </location>
</feature>
<comment type="caution">
    <text evidence="8">The sequence shown here is derived from an EMBL/GenBank/DDBJ whole genome shotgun (WGS) entry which is preliminary data.</text>
</comment>
<accession>A0A918BM11</accession>
<reference evidence="8" key="1">
    <citation type="journal article" date="2014" name="Int. J. Syst. Evol. Microbiol.">
        <title>Complete genome sequence of Corynebacterium casei LMG S-19264T (=DSM 44701T), isolated from a smear-ripened cheese.</title>
        <authorList>
            <consortium name="US DOE Joint Genome Institute (JGI-PGF)"/>
            <person name="Walter F."/>
            <person name="Albersmeier A."/>
            <person name="Kalinowski J."/>
            <person name="Ruckert C."/>
        </authorList>
    </citation>
    <scope>NUCLEOTIDE SEQUENCE</scope>
    <source>
        <strain evidence="8">JCM 4403</strain>
    </source>
</reference>
<evidence type="ECO:0000256" key="4">
    <source>
        <dbReference type="ARBA" id="ARBA00022801"/>
    </source>
</evidence>
<dbReference type="PANTHER" id="PTHR43390:SF1">
    <property type="entry name" value="CHLOROPLAST PROCESSING PEPTIDASE"/>
    <property type="match status" value="1"/>
</dbReference>
<dbReference type="GO" id="GO:0005886">
    <property type="term" value="C:plasma membrane"/>
    <property type="evidence" value="ECO:0007669"/>
    <property type="project" value="UniProtKB-SubCell"/>
</dbReference>
<dbReference type="InterPro" id="IPR036286">
    <property type="entry name" value="LexA/Signal_pep-like_sf"/>
</dbReference>
<keyword evidence="9" id="KW-1185">Reference proteome</keyword>
<dbReference type="Pfam" id="PF10502">
    <property type="entry name" value="Peptidase_S26"/>
    <property type="match status" value="2"/>
</dbReference>
<reference evidence="8" key="2">
    <citation type="submission" date="2020-09" db="EMBL/GenBank/DDBJ databases">
        <authorList>
            <person name="Sun Q."/>
            <person name="Ohkuma M."/>
        </authorList>
    </citation>
    <scope>NUCLEOTIDE SEQUENCE</scope>
    <source>
        <strain evidence="8">JCM 4403</strain>
    </source>
</reference>
<dbReference type="InterPro" id="IPR019533">
    <property type="entry name" value="Peptidase_S26"/>
</dbReference>
<dbReference type="AlphaFoldDB" id="A0A918BM11"/>
<dbReference type="EMBL" id="BMTU01000004">
    <property type="protein sequence ID" value="GGQ77986.1"/>
    <property type="molecule type" value="Genomic_DNA"/>
</dbReference>
<evidence type="ECO:0000256" key="1">
    <source>
        <dbReference type="ARBA" id="ARBA00004401"/>
    </source>
</evidence>
<evidence type="ECO:0000259" key="7">
    <source>
        <dbReference type="Pfam" id="PF10502"/>
    </source>
</evidence>
<evidence type="ECO:0000313" key="9">
    <source>
        <dbReference type="Proteomes" id="UP000656732"/>
    </source>
</evidence>
<feature type="domain" description="Peptidase S26" evidence="7">
    <location>
        <begin position="107"/>
        <end position="145"/>
    </location>
</feature>
<dbReference type="PROSITE" id="PS00501">
    <property type="entry name" value="SPASE_I_1"/>
    <property type="match status" value="1"/>
</dbReference>
<dbReference type="GO" id="GO:0004252">
    <property type="term" value="F:serine-type endopeptidase activity"/>
    <property type="evidence" value="ECO:0007669"/>
    <property type="project" value="InterPro"/>
</dbReference>
<feature type="active site" evidence="5">
    <location>
        <position position="37"/>
    </location>
</feature>
<evidence type="ECO:0000256" key="6">
    <source>
        <dbReference type="SAM" id="MobiDB-lite"/>
    </source>
</evidence>
<evidence type="ECO:0000256" key="3">
    <source>
        <dbReference type="ARBA" id="ARBA00022670"/>
    </source>
</evidence>
<dbReference type="RefSeq" id="WP_189557901.1">
    <property type="nucleotide sequence ID" value="NZ_BMTU01000004.1"/>
</dbReference>
<dbReference type="SUPFAM" id="SSF51306">
    <property type="entry name" value="LexA/Signal peptidase"/>
    <property type="match status" value="1"/>
</dbReference>
<sequence>MTWAPAVLTALGVGCAVAGAVALVRCRYVVVTVEGDSMTPTLADGDRVVVRRTRLAAVRSGQLVVSGPPTGERWNHLPLPAWLIKRAAAVPGDRVPKDAGPALRVLAEDRVPDGRLVLLGDNPRRSLDSRHCGYFTSGQLLGVVVRRLPRAAAGDGRPLPPPGHDGRTVPGRINPPWRT</sequence>
<comment type="subcellular location">
    <subcellularLocation>
        <location evidence="1">Cell membrane</location>
        <topology evidence="1">Single-pass type II membrane protein</topology>
    </subcellularLocation>
</comment>
<protein>
    <recommendedName>
        <fullName evidence="7">Peptidase S26 domain-containing protein</fullName>
    </recommendedName>
</protein>
<organism evidence="8 9">
    <name type="scientific">Streptomyces pilosus</name>
    <dbReference type="NCBI Taxonomy" id="28893"/>
    <lineage>
        <taxon>Bacteria</taxon>
        <taxon>Bacillati</taxon>
        <taxon>Actinomycetota</taxon>
        <taxon>Actinomycetes</taxon>
        <taxon>Kitasatosporales</taxon>
        <taxon>Streptomycetaceae</taxon>
        <taxon>Streptomyces</taxon>
    </lineage>
</organism>
<keyword evidence="4" id="KW-0378">Hydrolase</keyword>
<dbReference type="PRINTS" id="PR00727">
    <property type="entry name" value="LEADERPTASE"/>
</dbReference>
<evidence type="ECO:0000256" key="2">
    <source>
        <dbReference type="ARBA" id="ARBA00009370"/>
    </source>
</evidence>
<feature type="region of interest" description="Disordered" evidence="6">
    <location>
        <begin position="152"/>
        <end position="179"/>
    </location>
</feature>
<dbReference type="GO" id="GO:0006465">
    <property type="term" value="P:signal peptide processing"/>
    <property type="evidence" value="ECO:0007669"/>
    <property type="project" value="InterPro"/>
</dbReference>
<dbReference type="CDD" id="cd06462">
    <property type="entry name" value="Peptidase_S24_S26"/>
    <property type="match status" value="1"/>
</dbReference>
<feature type="active site" evidence="5">
    <location>
        <position position="85"/>
    </location>
</feature>
<dbReference type="Proteomes" id="UP000656732">
    <property type="component" value="Unassembled WGS sequence"/>
</dbReference>
<dbReference type="InterPro" id="IPR019756">
    <property type="entry name" value="Pept_S26A_signal_pept_1_Ser-AS"/>
</dbReference>
<proteinExistence type="inferred from homology"/>
<keyword evidence="3" id="KW-0645">Protease</keyword>
<comment type="similarity">
    <text evidence="2">Belongs to the peptidase S26 family.</text>
</comment>
<evidence type="ECO:0000313" key="8">
    <source>
        <dbReference type="EMBL" id="GGQ77986.1"/>
    </source>
</evidence>
<dbReference type="InterPro" id="IPR000223">
    <property type="entry name" value="Pept_S26A_signal_pept_1"/>
</dbReference>